<feature type="non-terminal residue" evidence="1">
    <location>
        <position position="1"/>
    </location>
</feature>
<name>A0A815SI14_9BILA</name>
<comment type="caution">
    <text evidence="1">The sequence shown here is derived from an EMBL/GenBank/DDBJ whole genome shotgun (WGS) entry which is preliminary data.</text>
</comment>
<accession>A0A815SI14</accession>
<gene>
    <name evidence="1" type="ORF">ZHD862_LOCUS37113</name>
</gene>
<organism evidence="1 2">
    <name type="scientific">Rotaria sordida</name>
    <dbReference type="NCBI Taxonomy" id="392033"/>
    <lineage>
        <taxon>Eukaryota</taxon>
        <taxon>Metazoa</taxon>
        <taxon>Spiralia</taxon>
        <taxon>Gnathifera</taxon>
        <taxon>Rotifera</taxon>
        <taxon>Eurotatoria</taxon>
        <taxon>Bdelloidea</taxon>
        <taxon>Philodinida</taxon>
        <taxon>Philodinidae</taxon>
        <taxon>Rotaria</taxon>
    </lineage>
</organism>
<evidence type="ECO:0000313" key="2">
    <source>
        <dbReference type="Proteomes" id="UP000663864"/>
    </source>
</evidence>
<reference evidence="1" key="1">
    <citation type="submission" date="2021-02" db="EMBL/GenBank/DDBJ databases">
        <authorList>
            <person name="Nowell W R."/>
        </authorList>
    </citation>
    <scope>NUCLEOTIDE SEQUENCE</scope>
</reference>
<proteinExistence type="predicted"/>
<dbReference type="EMBL" id="CAJNOT010006636">
    <property type="protein sequence ID" value="CAF1493331.1"/>
    <property type="molecule type" value="Genomic_DNA"/>
</dbReference>
<sequence length="34" mass="3862">TSEKAVHIDFGKATEVTGIDGTFRMPYEYVMDPR</sequence>
<dbReference type="Proteomes" id="UP000663864">
    <property type="component" value="Unassembled WGS sequence"/>
</dbReference>
<protein>
    <submittedName>
        <fullName evidence="1">Uncharacterized protein</fullName>
    </submittedName>
</protein>
<evidence type="ECO:0000313" key="1">
    <source>
        <dbReference type="EMBL" id="CAF1493331.1"/>
    </source>
</evidence>
<dbReference type="AlphaFoldDB" id="A0A815SI14"/>